<dbReference type="SUPFAM" id="SSF48403">
    <property type="entry name" value="Ankyrin repeat"/>
    <property type="match status" value="1"/>
</dbReference>
<dbReference type="OrthoDB" id="5394847at2759"/>
<dbReference type="GO" id="GO:0006396">
    <property type="term" value="P:RNA processing"/>
    <property type="evidence" value="ECO:0007669"/>
    <property type="project" value="TreeGrafter"/>
</dbReference>
<reference evidence="5 6" key="1">
    <citation type="journal article" date="2018" name="Nat. Ecol. Evol.">
        <title>Pezizomycetes genomes reveal the molecular basis of ectomycorrhizal truffle lifestyle.</title>
        <authorList>
            <person name="Murat C."/>
            <person name="Payen T."/>
            <person name="Noel B."/>
            <person name="Kuo A."/>
            <person name="Morin E."/>
            <person name="Chen J."/>
            <person name="Kohler A."/>
            <person name="Krizsan K."/>
            <person name="Balestrini R."/>
            <person name="Da Silva C."/>
            <person name="Montanini B."/>
            <person name="Hainaut M."/>
            <person name="Levati E."/>
            <person name="Barry K.W."/>
            <person name="Belfiori B."/>
            <person name="Cichocki N."/>
            <person name="Clum A."/>
            <person name="Dockter R.B."/>
            <person name="Fauchery L."/>
            <person name="Guy J."/>
            <person name="Iotti M."/>
            <person name="Le Tacon F."/>
            <person name="Lindquist E.A."/>
            <person name="Lipzen A."/>
            <person name="Malagnac F."/>
            <person name="Mello A."/>
            <person name="Molinier V."/>
            <person name="Miyauchi S."/>
            <person name="Poulain J."/>
            <person name="Riccioni C."/>
            <person name="Rubini A."/>
            <person name="Sitrit Y."/>
            <person name="Splivallo R."/>
            <person name="Traeger S."/>
            <person name="Wang M."/>
            <person name="Zifcakova L."/>
            <person name="Wipf D."/>
            <person name="Zambonelli A."/>
            <person name="Paolocci F."/>
            <person name="Nowrousian M."/>
            <person name="Ottonello S."/>
            <person name="Baldrian P."/>
            <person name="Spatafora J.W."/>
            <person name="Henrissat B."/>
            <person name="Nagy L.G."/>
            <person name="Aury J.M."/>
            <person name="Wincker P."/>
            <person name="Grigoriev I.V."/>
            <person name="Bonfante P."/>
            <person name="Martin F.M."/>
        </authorList>
    </citation>
    <scope>NUCLEOTIDE SEQUENCE [LARGE SCALE GENOMIC DNA]</scope>
    <source>
        <strain evidence="5 6">120613-1</strain>
    </source>
</reference>
<evidence type="ECO:0000259" key="4">
    <source>
        <dbReference type="PROSITE" id="PS50181"/>
    </source>
</evidence>
<dbReference type="STRING" id="1336337.A0A3N4K668"/>
<keyword evidence="2 3" id="KW-0040">ANK repeat</keyword>
<evidence type="ECO:0000313" key="5">
    <source>
        <dbReference type="EMBL" id="RPB04859.1"/>
    </source>
</evidence>
<sequence length="320" mass="35566">MPFLDLPNEIILQIARDQDLPDTNALLRTNRRLARLLTHVLIDNVFSTNARLQRYGQSVLFCAANRQDRLTAKRVLESGHLSGEEILTEAVSSMSDTTVRTLIDCGVDATAKGGSRLTPLHTAVLKNRPAIVEYLLGVDGIVVNSHRIGRTPLHDAIHMGNEEMVRLLLRDKRTELNRPYPPVAPALHLAVNLANKAIIQLLLADERLDVNIRGQSDKTPLHEAVCRDKDRNHILSLLLADKRIDTNLKNRSGLTPFHEAIKLGCEATIRIFLNCDAVDINGKDPAGETPIHRAISLDCCLEGVILKLMRLMLAKVLLSR</sequence>
<dbReference type="SMART" id="SM00248">
    <property type="entry name" value="ANK"/>
    <property type="match status" value="6"/>
</dbReference>
<feature type="domain" description="F-box" evidence="4">
    <location>
        <begin position="1"/>
        <end position="49"/>
    </location>
</feature>
<dbReference type="GO" id="GO:0004540">
    <property type="term" value="F:RNA nuclease activity"/>
    <property type="evidence" value="ECO:0007669"/>
    <property type="project" value="TreeGrafter"/>
</dbReference>
<keyword evidence="1" id="KW-0677">Repeat</keyword>
<protein>
    <submittedName>
        <fullName evidence="5">Ankyrin</fullName>
    </submittedName>
</protein>
<dbReference type="InterPro" id="IPR036770">
    <property type="entry name" value="Ankyrin_rpt-contain_sf"/>
</dbReference>
<accession>A0A3N4K668</accession>
<gene>
    <name evidence="5" type="ORF">L873DRAFT_1758479</name>
</gene>
<dbReference type="InterPro" id="IPR002110">
    <property type="entry name" value="Ankyrin_rpt"/>
</dbReference>
<proteinExistence type="predicted"/>
<evidence type="ECO:0000256" key="1">
    <source>
        <dbReference type="ARBA" id="ARBA00022737"/>
    </source>
</evidence>
<evidence type="ECO:0000256" key="2">
    <source>
        <dbReference type="ARBA" id="ARBA00023043"/>
    </source>
</evidence>
<dbReference type="PANTHER" id="PTHR24141">
    <property type="entry name" value="2-5A-DEPENDENT RIBONUCLEASE"/>
    <property type="match status" value="1"/>
</dbReference>
<dbReference type="InterPro" id="IPR001810">
    <property type="entry name" value="F-box_dom"/>
</dbReference>
<name>A0A3N4K668_9PEZI</name>
<dbReference type="PROSITE" id="PS50181">
    <property type="entry name" value="FBOX"/>
    <property type="match status" value="1"/>
</dbReference>
<dbReference type="Pfam" id="PF12796">
    <property type="entry name" value="Ank_2"/>
    <property type="match status" value="2"/>
</dbReference>
<dbReference type="Proteomes" id="UP000276215">
    <property type="component" value="Unassembled WGS sequence"/>
</dbReference>
<keyword evidence="6" id="KW-1185">Reference proteome</keyword>
<organism evidence="5 6">
    <name type="scientific">Choiromyces venosus 120613-1</name>
    <dbReference type="NCBI Taxonomy" id="1336337"/>
    <lineage>
        <taxon>Eukaryota</taxon>
        <taxon>Fungi</taxon>
        <taxon>Dikarya</taxon>
        <taxon>Ascomycota</taxon>
        <taxon>Pezizomycotina</taxon>
        <taxon>Pezizomycetes</taxon>
        <taxon>Pezizales</taxon>
        <taxon>Tuberaceae</taxon>
        <taxon>Choiromyces</taxon>
    </lineage>
</organism>
<dbReference type="PANTHER" id="PTHR24141:SF1">
    <property type="entry name" value="2-5A-DEPENDENT RIBONUCLEASE"/>
    <property type="match status" value="1"/>
</dbReference>
<dbReference type="EMBL" id="ML120356">
    <property type="protein sequence ID" value="RPB04859.1"/>
    <property type="molecule type" value="Genomic_DNA"/>
</dbReference>
<evidence type="ECO:0000313" key="6">
    <source>
        <dbReference type="Proteomes" id="UP000276215"/>
    </source>
</evidence>
<evidence type="ECO:0000256" key="3">
    <source>
        <dbReference type="PROSITE-ProRule" id="PRU00023"/>
    </source>
</evidence>
<dbReference type="GO" id="GO:0003723">
    <property type="term" value="F:RNA binding"/>
    <property type="evidence" value="ECO:0007669"/>
    <property type="project" value="TreeGrafter"/>
</dbReference>
<dbReference type="PROSITE" id="PS50088">
    <property type="entry name" value="ANK_REPEAT"/>
    <property type="match status" value="1"/>
</dbReference>
<dbReference type="Gene3D" id="1.25.40.20">
    <property type="entry name" value="Ankyrin repeat-containing domain"/>
    <property type="match status" value="2"/>
</dbReference>
<dbReference type="AlphaFoldDB" id="A0A3N4K668"/>
<dbReference type="PROSITE" id="PS50297">
    <property type="entry name" value="ANK_REP_REGION"/>
    <property type="match status" value="1"/>
</dbReference>
<feature type="repeat" description="ANK" evidence="3">
    <location>
        <begin position="148"/>
        <end position="170"/>
    </location>
</feature>